<protein>
    <submittedName>
        <fullName evidence="1">Uncharacterized protein</fullName>
    </submittedName>
</protein>
<name>A0A0B7AQK4_9EUPU</name>
<gene>
    <name evidence="1" type="primary">ORF130187</name>
</gene>
<dbReference type="AlphaFoldDB" id="A0A0B7AQK4"/>
<evidence type="ECO:0000313" key="1">
    <source>
        <dbReference type="EMBL" id="CEK82205.1"/>
    </source>
</evidence>
<dbReference type="EMBL" id="HACG01035340">
    <property type="protein sequence ID" value="CEK82205.1"/>
    <property type="molecule type" value="Transcribed_RNA"/>
</dbReference>
<reference evidence="1" key="1">
    <citation type="submission" date="2014-12" db="EMBL/GenBank/DDBJ databases">
        <title>Insight into the proteome of Arion vulgaris.</title>
        <authorList>
            <person name="Aradska J."/>
            <person name="Bulat T."/>
            <person name="Smidak R."/>
            <person name="Sarate P."/>
            <person name="Gangsoo J."/>
            <person name="Sialana F."/>
            <person name="Bilban M."/>
            <person name="Lubec G."/>
        </authorList>
    </citation>
    <scope>NUCLEOTIDE SEQUENCE</scope>
    <source>
        <tissue evidence="1">Skin</tissue>
    </source>
</reference>
<organism evidence="1">
    <name type="scientific">Arion vulgaris</name>
    <dbReference type="NCBI Taxonomy" id="1028688"/>
    <lineage>
        <taxon>Eukaryota</taxon>
        <taxon>Metazoa</taxon>
        <taxon>Spiralia</taxon>
        <taxon>Lophotrochozoa</taxon>
        <taxon>Mollusca</taxon>
        <taxon>Gastropoda</taxon>
        <taxon>Heterobranchia</taxon>
        <taxon>Euthyneura</taxon>
        <taxon>Panpulmonata</taxon>
        <taxon>Eupulmonata</taxon>
        <taxon>Stylommatophora</taxon>
        <taxon>Helicina</taxon>
        <taxon>Arionoidea</taxon>
        <taxon>Arionidae</taxon>
        <taxon>Arion</taxon>
    </lineage>
</organism>
<accession>A0A0B7AQK4</accession>
<sequence length="63" mass="7141">MVFFLLRNLEIWLIQKDLEIDQLLADNVGVDDDVYSDGFVQHGEKYGWGFLASASGRVVAKHT</sequence>
<proteinExistence type="predicted"/>